<sequence>MSAPRVIAELVVTGVRVLGKATAAAGSQAVRNFKHKPEGASDSGPVGSGSSKNKLTGQLNMSLDEAHLILNVKKDDPLDIIQKHYDSIFKANSAPPPAAADAKPPPGSSGKKSARIPTHSHYLQSKVFRALERIKAEREAEAPPPPSPTPATTVETSNPISAEATKTVKEGETLAPPPPPGSG</sequence>
<name>A0ABZ1D851_9TREE</name>
<evidence type="ECO:0000256" key="9">
    <source>
        <dbReference type="ARBA" id="ARBA00023128"/>
    </source>
</evidence>
<evidence type="ECO:0000256" key="10">
    <source>
        <dbReference type="ARBA" id="ARBA00023136"/>
    </source>
</evidence>
<comment type="subcellular location">
    <subcellularLocation>
        <location evidence="1">Mitochondrion inner membrane</location>
        <topology evidence="1">Peripheral membrane protein</topology>
    </subcellularLocation>
</comment>
<keyword evidence="9" id="KW-0496">Mitochondrion</keyword>
<dbReference type="GeneID" id="87959099"/>
<dbReference type="Proteomes" id="UP001329825">
    <property type="component" value="Chromosome 10"/>
</dbReference>
<keyword evidence="6" id="KW-0999">Mitochondrion inner membrane</keyword>
<dbReference type="InterPro" id="IPR005341">
    <property type="entry name" value="Tim16"/>
</dbReference>
<feature type="region of interest" description="Disordered" evidence="13">
    <location>
        <begin position="26"/>
        <end position="58"/>
    </location>
</feature>
<dbReference type="EMBL" id="CP141890">
    <property type="protein sequence ID" value="WRT69976.1"/>
    <property type="molecule type" value="Genomic_DNA"/>
</dbReference>
<evidence type="ECO:0000256" key="12">
    <source>
        <dbReference type="ARBA" id="ARBA00031407"/>
    </source>
</evidence>
<evidence type="ECO:0000256" key="4">
    <source>
        <dbReference type="ARBA" id="ARBA00020721"/>
    </source>
</evidence>
<accession>A0ABZ1D851</accession>
<keyword evidence="7" id="KW-0653">Protein transport</keyword>
<dbReference type="PANTHER" id="PTHR12388:SF0">
    <property type="entry name" value="MITOCHONDRIAL IMPORT INNER MEMBRANE TRANSLOCASE SUBUNIT TIM16"/>
    <property type="match status" value="1"/>
</dbReference>
<dbReference type="PANTHER" id="PTHR12388">
    <property type="entry name" value="MITOCHONDRIA ASSOCIATED GRANULOCYTE MACROPHAGE CSF SIGNALING MOLECULE"/>
    <property type="match status" value="1"/>
</dbReference>
<evidence type="ECO:0000256" key="7">
    <source>
        <dbReference type="ARBA" id="ARBA00022927"/>
    </source>
</evidence>
<evidence type="ECO:0000313" key="14">
    <source>
        <dbReference type="EMBL" id="WRT69976.1"/>
    </source>
</evidence>
<evidence type="ECO:0000256" key="3">
    <source>
        <dbReference type="ARBA" id="ARBA00013571"/>
    </source>
</evidence>
<dbReference type="RefSeq" id="XP_062794715.1">
    <property type="nucleotide sequence ID" value="XM_062938664.1"/>
</dbReference>
<protein>
    <recommendedName>
        <fullName evidence="4">Mitochondrial import inner membrane translocase subunit TIM16</fullName>
    </recommendedName>
    <alternativeName>
        <fullName evidence="3">Mitochondrial import inner membrane translocase subunit tim16</fullName>
    </alternativeName>
    <alternativeName>
        <fullName evidence="11 12">Presequence translocated-associated motor subunit PAM16</fullName>
    </alternativeName>
</protein>
<gene>
    <name evidence="14" type="ORF">IL334_006969</name>
</gene>
<reference evidence="14 15" key="1">
    <citation type="submission" date="2024-01" db="EMBL/GenBank/DDBJ databases">
        <title>Comparative genomics of Cryptococcus and Kwoniella reveals pathogenesis evolution and contrasting modes of karyotype evolution via chromosome fusion or intercentromeric recombination.</title>
        <authorList>
            <person name="Coelho M.A."/>
            <person name="David-Palma M."/>
            <person name="Shea T."/>
            <person name="Bowers K."/>
            <person name="McGinley-Smith S."/>
            <person name="Mohammad A.W."/>
            <person name="Gnirke A."/>
            <person name="Yurkov A.M."/>
            <person name="Nowrousian M."/>
            <person name="Sun S."/>
            <person name="Cuomo C.A."/>
            <person name="Heitman J."/>
        </authorList>
    </citation>
    <scope>NUCLEOTIDE SEQUENCE [LARGE SCALE GENOMIC DNA]</scope>
    <source>
        <strain evidence="14">CBS 11374</strain>
    </source>
</reference>
<keyword evidence="5" id="KW-0813">Transport</keyword>
<keyword evidence="15" id="KW-1185">Reference proteome</keyword>
<dbReference type="Pfam" id="PF03656">
    <property type="entry name" value="Pam16"/>
    <property type="match status" value="1"/>
</dbReference>
<evidence type="ECO:0000256" key="1">
    <source>
        <dbReference type="ARBA" id="ARBA00004637"/>
    </source>
</evidence>
<feature type="compositionally biased region" description="Pro residues" evidence="13">
    <location>
        <begin position="94"/>
        <end position="107"/>
    </location>
</feature>
<proteinExistence type="inferred from homology"/>
<dbReference type="InterPro" id="IPR036869">
    <property type="entry name" value="J_dom_sf"/>
</dbReference>
<evidence type="ECO:0000256" key="6">
    <source>
        <dbReference type="ARBA" id="ARBA00022792"/>
    </source>
</evidence>
<feature type="compositionally biased region" description="Basic and acidic residues" evidence="13">
    <location>
        <begin position="129"/>
        <end position="141"/>
    </location>
</feature>
<evidence type="ECO:0000313" key="15">
    <source>
        <dbReference type="Proteomes" id="UP001329825"/>
    </source>
</evidence>
<organism evidence="14 15">
    <name type="scientific">Kwoniella shivajii</name>
    <dbReference type="NCBI Taxonomy" id="564305"/>
    <lineage>
        <taxon>Eukaryota</taxon>
        <taxon>Fungi</taxon>
        <taxon>Dikarya</taxon>
        <taxon>Basidiomycota</taxon>
        <taxon>Agaricomycotina</taxon>
        <taxon>Tremellomycetes</taxon>
        <taxon>Tremellales</taxon>
        <taxon>Cryptococcaceae</taxon>
        <taxon>Kwoniella</taxon>
    </lineage>
</organism>
<evidence type="ECO:0000256" key="2">
    <source>
        <dbReference type="ARBA" id="ARBA00008817"/>
    </source>
</evidence>
<feature type="region of interest" description="Disordered" evidence="13">
    <location>
        <begin position="90"/>
        <end position="183"/>
    </location>
</feature>
<feature type="compositionally biased region" description="Polar residues" evidence="13">
    <location>
        <begin position="48"/>
        <end position="58"/>
    </location>
</feature>
<dbReference type="Gene3D" id="1.10.287.110">
    <property type="entry name" value="DnaJ domain"/>
    <property type="match status" value="1"/>
</dbReference>
<keyword evidence="10" id="KW-0472">Membrane</keyword>
<comment type="similarity">
    <text evidence="2">Belongs to the TIM16/PAM16 family.</text>
</comment>
<keyword evidence="8" id="KW-0811">Translocation</keyword>
<evidence type="ECO:0000256" key="5">
    <source>
        <dbReference type="ARBA" id="ARBA00022448"/>
    </source>
</evidence>
<evidence type="ECO:0000256" key="8">
    <source>
        <dbReference type="ARBA" id="ARBA00023010"/>
    </source>
</evidence>
<evidence type="ECO:0000256" key="13">
    <source>
        <dbReference type="SAM" id="MobiDB-lite"/>
    </source>
</evidence>
<evidence type="ECO:0000256" key="11">
    <source>
        <dbReference type="ARBA" id="ARBA00030422"/>
    </source>
</evidence>